<proteinExistence type="predicted"/>
<feature type="compositionally biased region" description="Polar residues" evidence="1">
    <location>
        <begin position="201"/>
        <end position="217"/>
    </location>
</feature>
<feature type="compositionally biased region" description="Basic residues" evidence="1">
    <location>
        <begin position="96"/>
        <end position="105"/>
    </location>
</feature>
<reference evidence="3" key="2">
    <citation type="journal article" date="2017" name="Nat. Plants">
        <title>The Aegilops tauschii genome reveals multiple impacts of transposons.</title>
        <authorList>
            <person name="Zhao G."/>
            <person name="Zou C."/>
            <person name="Li K."/>
            <person name="Wang K."/>
            <person name="Li T."/>
            <person name="Gao L."/>
            <person name="Zhang X."/>
            <person name="Wang H."/>
            <person name="Yang Z."/>
            <person name="Liu X."/>
            <person name="Jiang W."/>
            <person name="Mao L."/>
            <person name="Kong X."/>
            <person name="Jiao Y."/>
            <person name="Jia J."/>
        </authorList>
    </citation>
    <scope>NUCLEOTIDE SEQUENCE [LARGE SCALE GENOMIC DNA]</scope>
    <source>
        <strain evidence="3">cv. AL8/78</strain>
    </source>
</reference>
<feature type="compositionally biased region" description="Basic and acidic residues" evidence="1">
    <location>
        <begin position="46"/>
        <end position="69"/>
    </location>
</feature>
<dbReference type="EnsemblPlants" id="AET7Gv21171300.2">
    <property type="protein sequence ID" value="AET7Gv21171300.2"/>
    <property type="gene ID" value="AET7Gv21171300"/>
</dbReference>
<dbReference type="Gramene" id="AET7Gv21171300.2">
    <property type="protein sequence ID" value="AET7Gv21171300.2"/>
    <property type="gene ID" value="AET7Gv21171300"/>
</dbReference>
<sequence>MRSVKMLLVADLINADNTWTGVPPARRAELGGAAGPAGLDDGEPGGGERRPPGADAEPRPAHPRVRQEAADPAGPDGAVGRAHHRLLAVPVLPRPHLQRHQHRPGVRGAAPAGMPRRGPRRRLQPGALRRADPARLRQRLLPQPSRPTRPAALGSGALQRRLPGCAGAPVRLQPGALRRRLRGRHDQDGQHRPPHRVQRPDQAQLQGRQQLADWSSK</sequence>
<evidence type="ECO:0000256" key="1">
    <source>
        <dbReference type="SAM" id="MobiDB-lite"/>
    </source>
</evidence>
<organism evidence="2 3">
    <name type="scientific">Aegilops tauschii subsp. strangulata</name>
    <name type="common">Goatgrass</name>
    <dbReference type="NCBI Taxonomy" id="200361"/>
    <lineage>
        <taxon>Eukaryota</taxon>
        <taxon>Viridiplantae</taxon>
        <taxon>Streptophyta</taxon>
        <taxon>Embryophyta</taxon>
        <taxon>Tracheophyta</taxon>
        <taxon>Spermatophyta</taxon>
        <taxon>Magnoliopsida</taxon>
        <taxon>Liliopsida</taxon>
        <taxon>Poales</taxon>
        <taxon>Poaceae</taxon>
        <taxon>BOP clade</taxon>
        <taxon>Pooideae</taxon>
        <taxon>Triticodae</taxon>
        <taxon>Triticeae</taxon>
        <taxon>Triticinae</taxon>
        <taxon>Aegilops</taxon>
    </lineage>
</organism>
<evidence type="ECO:0000313" key="2">
    <source>
        <dbReference type="EnsemblPlants" id="AET7Gv21171300.2"/>
    </source>
</evidence>
<feature type="region of interest" description="Disordered" evidence="1">
    <location>
        <begin position="19"/>
        <end position="80"/>
    </location>
</feature>
<reference evidence="2" key="3">
    <citation type="journal article" date="2017" name="Nature">
        <title>Genome sequence of the progenitor of the wheat D genome Aegilops tauschii.</title>
        <authorList>
            <person name="Luo M.C."/>
            <person name="Gu Y.Q."/>
            <person name="Puiu D."/>
            <person name="Wang H."/>
            <person name="Twardziok S.O."/>
            <person name="Deal K.R."/>
            <person name="Huo N."/>
            <person name="Zhu T."/>
            <person name="Wang L."/>
            <person name="Wang Y."/>
            <person name="McGuire P.E."/>
            <person name="Liu S."/>
            <person name="Long H."/>
            <person name="Ramasamy R.K."/>
            <person name="Rodriguez J.C."/>
            <person name="Van S.L."/>
            <person name="Yuan L."/>
            <person name="Wang Z."/>
            <person name="Xia Z."/>
            <person name="Xiao L."/>
            <person name="Anderson O.D."/>
            <person name="Ouyang S."/>
            <person name="Liang Y."/>
            <person name="Zimin A.V."/>
            <person name="Pertea G."/>
            <person name="Qi P."/>
            <person name="Bennetzen J.L."/>
            <person name="Dai X."/>
            <person name="Dawson M.W."/>
            <person name="Muller H.G."/>
            <person name="Kugler K."/>
            <person name="Rivarola-Duarte L."/>
            <person name="Spannagl M."/>
            <person name="Mayer K.F.X."/>
            <person name="Lu F.H."/>
            <person name="Bevan M.W."/>
            <person name="Leroy P."/>
            <person name="Li P."/>
            <person name="You F.M."/>
            <person name="Sun Q."/>
            <person name="Liu Z."/>
            <person name="Lyons E."/>
            <person name="Wicker T."/>
            <person name="Salzberg S.L."/>
            <person name="Devos K.M."/>
            <person name="Dvorak J."/>
        </authorList>
    </citation>
    <scope>NUCLEOTIDE SEQUENCE [LARGE SCALE GENOMIC DNA]</scope>
    <source>
        <strain evidence="2">cv. AL8/78</strain>
    </source>
</reference>
<reference evidence="2" key="5">
    <citation type="journal article" date="2021" name="G3 (Bethesda)">
        <title>Aegilops tauschii genome assembly Aet v5.0 features greater sequence contiguity and improved annotation.</title>
        <authorList>
            <person name="Wang L."/>
            <person name="Zhu T."/>
            <person name="Rodriguez J.C."/>
            <person name="Deal K.R."/>
            <person name="Dubcovsky J."/>
            <person name="McGuire P.E."/>
            <person name="Lux T."/>
            <person name="Spannagl M."/>
            <person name="Mayer K.F.X."/>
            <person name="Baldrich P."/>
            <person name="Meyers B.C."/>
            <person name="Huo N."/>
            <person name="Gu Y.Q."/>
            <person name="Zhou H."/>
            <person name="Devos K.M."/>
            <person name="Bennetzen J.L."/>
            <person name="Unver T."/>
            <person name="Budak H."/>
            <person name="Gulick P.J."/>
            <person name="Galiba G."/>
            <person name="Kalapos B."/>
            <person name="Nelson D.R."/>
            <person name="Li P."/>
            <person name="You F.M."/>
            <person name="Luo M.C."/>
            <person name="Dvorak J."/>
        </authorList>
    </citation>
    <scope>NUCLEOTIDE SEQUENCE [LARGE SCALE GENOMIC DNA]</scope>
    <source>
        <strain evidence="2">cv. AL8/78</strain>
    </source>
</reference>
<accession>A0A453SZS1</accession>
<reference evidence="2" key="4">
    <citation type="submission" date="2019-03" db="UniProtKB">
        <authorList>
            <consortium name="EnsemblPlants"/>
        </authorList>
    </citation>
    <scope>IDENTIFICATION</scope>
</reference>
<reference evidence="3" key="1">
    <citation type="journal article" date="2014" name="Science">
        <title>Ancient hybridizations among the ancestral genomes of bread wheat.</title>
        <authorList>
            <consortium name="International Wheat Genome Sequencing Consortium,"/>
            <person name="Marcussen T."/>
            <person name="Sandve S.R."/>
            <person name="Heier L."/>
            <person name="Spannagl M."/>
            <person name="Pfeifer M."/>
            <person name="Jakobsen K.S."/>
            <person name="Wulff B.B."/>
            <person name="Steuernagel B."/>
            <person name="Mayer K.F."/>
            <person name="Olsen O.A."/>
        </authorList>
    </citation>
    <scope>NUCLEOTIDE SEQUENCE [LARGE SCALE GENOMIC DNA]</scope>
    <source>
        <strain evidence="3">cv. AL8/78</strain>
    </source>
</reference>
<feature type="compositionally biased region" description="Low complexity" evidence="1">
    <location>
        <begin position="139"/>
        <end position="150"/>
    </location>
</feature>
<keyword evidence="3" id="KW-1185">Reference proteome</keyword>
<evidence type="ECO:0000313" key="3">
    <source>
        <dbReference type="Proteomes" id="UP000015105"/>
    </source>
</evidence>
<dbReference type="AlphaFoldDB" id="A0A453SZS1"/>
<feature type="compositionally biased region" description="Low complexity" evidence="1">
    <location>
        <begin position="106"/>
        <end position="116"/>
    </location>
</feature>
<name>A0A453SZS1_AEGTS</name>
<dbReference type="Proteomes" id="UP000015105">
    <property type="component" value="Chromosome 7D"/>
</dbReference>
<feature type="region of interest" description="Disordered" evidence="1">
    <location>
        <begin position="92"/>
        <end position="217"/>
    </location>
</feature>
<protein>
    <submittedName>
        <fullName evidence="2">Uncharacterized protein</fullName>
    </submittedName>
</protein>